<proteinExistence type="predicted"/>
<dbReference type="AlphaFoldDB" id="A0A8R1DVA0"/>
<organism evidence="2 3">
    <name type="scientific">Caenorhabditis japonica</name>
    <dbReference type="NCBI Taxonomy" id="281687"/>
    <lineage>
        <taxon>Eukaryota</taxon>
        <taxon>Metazoa</taxon>
        <taxon>Ecdysozoa</taxon>
        <taxon>Nematoda</taxon>
        <taxon>Chromadorea</taxon>
        <taxon>Rhabditida</taxon>
        <taxon>Rhabditina</taxon>
        <taxon>Rhabditomorpha</taxon>
        <taxon>Rhabditoidea</taxon>
        <taxon>Rhabditidae</taxon>
        <taxon>Peloderinae</taxon>
        <taxon>Caenorhabditis</taxon>
    </lineage>
</organism>
<evidence type="ECO:0000256" key="1">
    <source>
        <dbReference type="SAM" id="MobiDB-lite"/>
    </source>
</evidence>
<evidence type="ECO:0000313" key="2">
    <source>
        <dbReference type="EnsemblMetazoa" id="CJA12502.1"/>
    </source>
</evidence>
<feature type="compositionally biased region" description="Basic and acidic residues" evidence="1">
    <location>
        <begin position="455"/>
        <end position="469"/>
    </location>
</feature>
<reference evidence="3" key="1">
    <citation type="submission" date="2010-08" db="EMBL/GenBank/DDBJ databases">
        <authorList>
            <consortium name="Caenorhabditis japonica Sequencing Consortium"/>
            <person name="Wilson R.K."/>
        </authorList>
    </citation>
    <scope>NUCLEOTIDE SEQUENCE [LARGE SCALE GENOMIC DNA]</scope>
    <source>
        <strain evidence="3">DF5081</strain>
    </source>
</reference>
<feature type="region of interest" description="Disordered" evidence="1">
    <location>
        <begin position="1"/>
        <end position="69"/>
    </location>
</feature>
<dbReference type="EnsemblMetazoa" id="CJA12502.1">
    <property type="protein sequence ID" value="CJA12502.1"/>
    <property type="gene ID" value="WBGene00131706"/>
</dbReference>
<keyword evidence="3" id="KW-1185">Reference proteome</keyword>
<evidence type="ECO:0000313" key="3">
    <source>
        <dbReference type="Proteomes" id="UP000005237"/>
    </source>
</evidence>
<feature type="region of interest" description="Disordered" evidence="1">
    <location>
        <begin position="455"/>
        <end position="482"/>
    </location>
</feature>
<accession>A0A8R1DVA0</accession>
<name>A0A8R1DVA0_CAEJA</name>
<dbReference type="Proteomes" id="UP000005237">
    <property type="component" value="Unassembled WGS sequence"/>
</dbReference>
<protein>
    <submittedName>
        <fullName evidence="2">Uncharacterized protein</fullName>
    </submittedName>
</protein>
<sequence length="534" mass="60062">MPKRPKESTQPPAKHNREGPAEDEEAVRRTGAPGSEEPAPPDGEETEAMDTTEKEETGLIVQDPSQENDEEDLLNPLMVDADMLDNELEAPVIELDEREPLGEVPAPVAEAPVPAVPEIPEEAPAAQIPAEFELPVYQDEHPFADFYGHEYTDELPKFPTAKAVAMTTLSQIQRARNETIACITAPDVMIERPNRADATGPSVFRTSLDLTSDLIIAVIVKNMGGYLIASPALREYCADDRGDLFTLLVNEFSYDYLSQTYTKISELHVGDVISVETIFRRQGYTPAQWSPVPLPIDRVRETFFVVGRFAVWKRNETKPQPIVPVGGFLHGHKVPVVLFGSTKQSDHCKLETRHSHGKFQTNRQEVSETNYVVNEADAPLFIDMVRSCSPPHSPSLPLVMLSRVTQRSHTMAPHSDILRPLAEAHNHRARLDTLRSPCTLAHGPDYAKQPAARTIDDRRRPSDVRRLLDTHTLPPTNQDRAADQSALMETFWKDPAHFWHYIRRRFRPFHRKRFVCGPSQSHSISPADMVKERL</sequence>
<reference evidence="2" key="2">
    <citation type="submission" date="2022-06" db="UniProtKB">
        <authorList>
            <consortium name="EnsemblMetazoa"/>
        </authorList>
    </citation>
    <scope>IDENTIFICATION</scope>
    <source>
        <strain evidence="2">DF5081</strain>
    </source>
</reference>